<organism evidence="2 3">
    <name type="scientific">Eucalyptus globulus</name>
    <name type="common">Tasmanian blue gum</name>
    <dbReference type="NCBI Taxonomy" id="34317"/>
    <lineage>
        <taxon>Eukaryota</taxon>
        <taxon>Viridiplantae</taxon>
        <taxon>Streptophyta</taxon>
        <taxon>Embryophyta</taxon>
        <taxon>Tracheophyta</taxon>
        <taxon>Spermatophyta</taxon>
        <taxon>Magnoliopsida</taxon>
        <taxon>eudicotyledons</taxon>
        <taxon>Gunneridae</taxon>
        <taxon>Pentapetalae</taxon>
        <taxon>rosids</taxon>
        <taxon>malvids</taxon>
        <taxon>Myrtales</taxon>
        <taxon>Myrtaceae</taxon>
        <taxon>Myrtoideae</taxon>
        <taxon>Eucalypteae</taxon>
        <taxon>Eucalyptus</taxon>
    </lineage>
</organism>
<reference evidence="2 3" key="1">
    <citation type="submission" date="2024-11" db="EMBL/GenBank/DDBJ databases">
        <title>Chromosome-level genome assembly of Eucalyptus globulus Labill. provides insights into its genome evolution.</title>
        <authorList>
            <person name="Li X."/>
        </authorList>
    </citation>
    <scope>NUCLEOTIDE SEQUENCE [LARGE SCALE GENOMIC DNA]</scope>
    <source>
        <strain evidence="2">CL2024</strain>
        <tissue evidence="2">Fresh tender leaves</tissue>
    </source>
</reference>
<evidence type="ECO:0000313" key="3">
    <source>
        <dbReference type="Proteomes" id="UP001634007"/>
    </source>
</evidence>
<comment type="caution">
    <text evidence="2">The sequence shown here is derived from an EMBL/GenBank/DDBJ whole genome shotgun (WGS) entry which is preliminary data.</text>
</comment>
<accession>A0ABD3JFQ7</accession>
<name>A0ABD3JFQ7_EUCGL</name>
<keyword evidence="3" id="KW-1185">Reference proteome</keyword>
<proteinExistence type="predicted"/>
<feature type="region of interest" description="Disordered" evidence="1">
    <location>
        <begin position="102"/>
        <end position="127"/>
    </location>
</feature>
<dbReference type="AlphaFoldDB" id="A0ABD3JFQ7"/>
<dbReference type="EMBL" id="JBJKBG010000008">
    <property type="protein sequence ID" value="KAL3724312.1"/>
    <property type="molecule type" value="Genomic_DNA"/>
</dbReference>
<gene>
    <name evidence="2" type="ORF">ACJRO7_029476</name>
</gene>
<evidence type="ECO:0000256" key="1">
    <source>
        <dbReference type="SAM" id="MobiDB-lite"/>
    </source>
</evidence>
<feature type="region of interest" description="Disordered" evidence="1">
    <location>
        <begin position="54"/>
        <end position="82"/>
    </location>
</feature>
<sequence length="168" mass="18673">MATMEVHRQILSANPALLQWINSSEMKADAKASMIDSASHLKVDESRLRIDVGRRARPLPVTKEKRPNELNHSQLPTPHSKKARRKAAYFFNSIIPAVNAHRAHHSPHSSGEAESLPAQKYHRRGWSPRPIPIPKDLEGLAALAAGSMSLLVKMVISRWDQATISVTV</sequence>
<dbReference type="Proteomes" id="UP001634007">
    <property type="component" value="Unassembled WGS sequence"/>
</dbReference>
<protein>
    <submittedName>
        <fullName evidence="2">Uncharacterized protein</fullName>
    </submittedName>
</protein>
<evidence type="ECO:0000313" key="2">
    <source>
        <dbReference type="EMBL" id="KAL3724312.1"/>
    </source>
</evidence>